<dbReference type="Pfam" id="PF00400">
    <property type="entry name" value="WD40"/>
    <property type="match status" value="5"/>
</dbReference>
<feature type="compositionally biased region" description="Basic and acidic residues" evidence="7">
    <location>
        <begin position="1514"/>
        <end position="1528"/>
    </location>
</feature>
<evidence type="ECO:0000256" key="1">
    <source>
        <dbReference type="ARBA" id="ARBA00022553"/>
    </source>
</evidence>
<feature type="compositionally biased region" description="Basic and acidic residues" evidence="7">
    <location>
        <begin position="1435"/>
        <end position="1448"/>
    </location>
</feature>
<dbReference type="InterPro" id="IPR015943">
    <property type="entry name" value="WD40/YVTN_repeat-like_dom_sf"/>
</dbReference>
<evidence type="ECO:0000313" key="9">
    <source>
        <dbReference type="Ensembl" id="ENSGACP00000026878.3"/>
    </source>
</evidence>
<dbReference type="CDD" id="cd05529">
    <property type="entry name" value="Bromo_WDR9_I_like"/>
    <property type="match status" value="1"/>
</dbReference>
<dbReference type="Gene3D" id="1.20.920.10">
    <property type="entry name" value="Bromodomain-like"/>
    <property type="match status" value="2"/>
</dbReference>
<evidence type="ECO:0000256" key="6">
    <source>
        <dbReference type="PROSITE-ProRule" id="PRU00221"/>
    </source>
</evidence>
<feature type="repeat" description="WD" evidence="6">
    <location>
        <begin position="115"/>
        <end position="156"/>
    </location>
</feature>
<dbReference type="InParanoid" id="G3QAG2"/>
<dbReference type="Proteomes" id="UP000007635">
    <property type="component" value="Chromosome VII"/>
</dbReference>
<evidence type="ECO:0000259" key="8">
    <source>
        <dbReference type="PROSITE" id="PS50014"/>
    </source>
</evidence>
<dbReference type="SUPFAM" id="SSF47370">
    <property type="entry name" value="Bromodomain"/>
    <property type="match status" value="2"/>
</dbReference>
<organism evidence="9 10">
    <name type="scientific">Gasterosteus aculeatus aculeatus</name>
    <name type="common">three-spined stickleback</name>
    <dbReference type="NCBI Taxonomy" id="481459"/>
    <lineage>
        <taxon>Eukaryota</taxon>
        <taxon>Metazoa</taxon>
        <taxon>Chordata</taxon>
        <taxon>Craniata</taxon>
        <taxon>Vertebrata</taxon>
        <taxon>Euteleostomi</taxon>
        <taxon>Actinopterygii</taxon>
        <taxon>Neopterygii</taxon>
        <taxon>Teleostei</taxon>
        <taxon>Neoteleostei</taxon>
        <taxon>Acanthomorphata</taxon>
        <taxon>Eupercaria</taxon>
        <taxon>Perciformes</taxon>
        <taxon>Cottioidei</taxon>
        <taxon>Gasterosteales</taxon>
        <taxon>Gasterosteidae</taxon>
        <taxon>Gasterosteus</taxon>
    </lineage>
</organism>
<dbReference type="PROSITE" id="PS00633">
    <property type="entry name" value="BROMODOMAIN_1"/>
    <property type="match status" value="1"/>
</dbReference>
<dbReference type="PANTHER" id="PTHR16266">
    <property type="entry name" value="WD REPEAT DOMAIN 9"/>
    <property type="match status" value="1"/>
</dbReference>
<name>G3QAG2_GASAC</name>
<dbReference type="PRINTS" id="PR00503">
    <property type="entry name" value="BROMODOMAIN"/>
</dbReference>
<reference evidence="9 10" key="1">
    <citation type="journal article" date="2021" name="G3 (Bethesda)">
        <title>Improved contiguity of the threespine stickleback genome using long-read sequencing.</title>
        <authorList>
            <person name="Nath S."/>
            <person name="Shaw D.E."/>
            <person name="White M.A."/>
        </authorList>
    </citation>
    <scope>NUCLEOTIDE SEQUENCE [LARGE SCALE GENOMIC DNA]</scope>
    <source>
        <strain evidence="9 10">Lake Benthic</strain>
    </source>
</reference>
<feature type="repeat" description="WD" evidence="6">
    <location>
        <begin position="157"/>
        <end position="198"/>
    </location>
</feature>
<dbReference type="PROSITE" id="PS50014">
    <property type="entry name" value="BROMODOMAIN_2"/>
    <property type="match status" value="2"/>
</dbReference>
<keyword evidence="10" id="KW-1185">Reference proteome</keyword>
<dbReference type="PROSITE" id="PS50294">
    <property type="entry name" value="WD_REPEATS_REGION"/>
    <property type="match status" value="3"/>
</dbReference>
<evidence type="ECO:0000313" key="10">
    <source>
        <dbReference type="Proteomes" id="UP000007635"/>
    </source>
</evidence>
<feature type="region of interest" description="Disordered" evidence="7">
    <location>
        <begin position="1456"/>
        <end position="1475"/>
    </location>
</feature>
<dbReference type="Gene3D" id="2.130.10.10">
    <property type="entry name" value="YVTN repeat-like/Quinoprotein amine dehydrogenase"/>
    <property type="match status" value="2"/>
</dbReference>
<dbReference type="InterPro" id="IPR019775">
    <property type="entry name" value="WD40_repeat_CS"/>
</dbReference>
<keyword evidence="4 5" id="KW-0103">Bromodomain</keyword>
<evidence type="ECO:0000256" key="4">
    <source>
        <dbReference type="ARBA" id="ARBA00023117"/>
    </source>
</evidence>
<dbReference type="InterPro" id="IPR052060">
    <property type="entry name" value="Bromo_WD_repeat"/>
</dbReference>
<dbReference type="STRING" id="69293.ENSGACP00000026878"/>
<feature type="repeat" description="WD" evidence="6">
    <location>
        <begin position="199"/>
        <end position="235"/>
    </location>
</feature>
<dbReference type="GO" id="GO:0008360">
    <property type="term" value="P:regulation of cell shape"/>
    <property type="evidence" value="ECO:0007669"/>
    <property type="project" value="TreeGrafter"/>
</dbReference>
<dbReference type="FunFam" id="2.130.10.10:FF:002549">
    <property type="entry name" value="Bromodomain and WD repeat domain-containing 3"/>
    <property type="match status" value="1"/>
</dbReference>
<dbReference type="FunFam" id="2.130.10.10:FF:001135">
    <property type="entry name" value="Bromodomain and WD repeat domain containing 3"/>
    <property type="match status" value="1"/>
</dbReference>
<evidence type="ECO:0000256" key="7">
    <source>
        <dbReference type="SAM" id="MobiDB-lite"/>
    </source>
</evidence>
<dbReference type="GO" id="GO:0007010">
    <property type="term" value="P:cytoskeleton organization"/>
    <property type="evidence" value="ECO:0007669"/>
    <property type="project" value="TreeGrafter"/>
</dbReference>
<proteinExistence type="predicted"/>
<dbReference type="FunFam" id="1.20.920.10:FF:000008">
    <property type="entry name" value="Bromodomain and WD repeat domain containing 3"/>
    <property type="match status" value="1"/>
</dbReference>
<reference evidence="9" key="3">
    <citation type="submission" date="2025-09" db="UniProtKB">
        <authorList>
            <consortium name="Ensembl"/>
        </authorList>
    </citation>
    <scope>IDENTIFICATION</scope>
</reference>
<keyword evidence="2 6" id="KW-0853">WD repeat</keyword>
<feature type="compositionally biased region" description="Low complexity" evidence="7">
    <location>
        <begin position="1402"/>
        <end position="1433"/>
    </location>
</feature>
<dbReference type="CDD" id="cd00200">
    <property type="entry name" value="WD40"/>
    <property type="match status" value="1"/>
</dbReference>
<dbReference type="SUPFAM" id="SSF50978">
    <property type="entry name" value="WD40 repeat-like"/>
    <property type="match status" value="1"/>
</dbReference>
<dbReference type="InterPro" id="IPR001680">
    <property type="entry name" value="WD40_rpt"/>
</dbReference>
<dbReference type="GeneTree" id="ENSGT00940000166116"/>
<dbReference type="PROSITE" id="PS50082">
    <property type="entry name" value="WD_REPEATS_2"/>
    <property type="match status" value="4"/>
</dbReference>
<dbReference type="SMART" id="SM00320">
    <property type="entry name" value="WD40"/>
    <property type="match status" value="8"/>
</dbReference>
<dbReference type="SMART" id="SM00297">
    <property type="entry name" value="BROMO"/>
    <property type="match status" value="2"/>
</dbReference>
<dbReference type="InterPro" id="IPR036322">
    <property type="entry name" value="WD40_repeat_dom_sf"/>
</dbReference>
<dbReference type="InterPro" id="IPR057451">
    <property type="entry name" value="BRWD/PHIP_AD"/>
</dbReference>
<reference evidence="9" key="2">
    <citation type="submission" date="2025-08" db="UniProtKB">
        <authorList>
            <consortium name="Ensembl"/>
        </authorList>
    </citation>
    <scope>IDENTIFICATION</scope>
</reference>
<feature type="compositionally biased region" description="Acidic residues" evidence="7">
    <location>
        <begin position="1391"/>
        <end position="1401"/>
    </location>
</feature>
<evidence type="ECO:0000256" key="3">
    <source>
        <dbReference type="ARBA" id="ARBA00022737"/>
    </source>
</evidence>
<protein>
    <recommendedName>
        <fullName evidence="8">Bromo domain-containing protein</fullName>
    </recommendedName>
</protein>
<feature type="compositionally biased region" description="Basic and acidic residues" evidence="7">
    <location>
        <begin position="804"/>
        <end position="816"/>
    </location>
</feature>
<feature type="domain" description="Bromo" evidence="8">
    <location>
        <begin position="1218"/>
        <end position="1288"/>
    </location>
</feature>
<dbReference type="InterPro" id="IPR001487">
    <property type="entry name" value="Bromodomain"/>
</dbReference>
<dbReference type="PANTHER" id="PTHR16266:SF25">
    <property type="entry name" value="BROMODOMAIN AND WD REPEAT-CONTAINING PROTEIN 3"/>
    <property type="match status" value="1"/>
</dbReference>
<sequence>GVILNQHIPADYLLRVCQRIGPLIEKEIPPSVPGVQTLLGLGRQSLLRTTKSCSHKVYSGSAVAALHRGRPPEPPVSHGDLPMSILGARQATGAARFNQVLPSSSYQHMKIHKRILGHLSSVYCVAFDRTGRRIFTGSDDCLVKIWATDDGRLLATLRGHSAEICDMAVNHENTLIASASCDKTIRVWCLRTCAPMTVLQAHGASITSIQFCPAVKGTTRYLASTGADGMVCFWKWHSLSMKFHDQPVKFVERSRPGVQVSTSSFSSGGMFMATGGTDHLIRVYYLGADSPVKVSEMDAHTTLTVDVCVCVCSLRFVSGSRDGTARIWHYQQQEWKSVTLDIAARTAVTNGDDKTKLVVTMVAWDRADRTIITAVSNYLLKVWSTTTGQLLHVLSGHDDEVFVLEAHPFDSRIMLSAGHDGNIYMWDLTKGAKIRNFFNMIEGQGHGAIFDCKFSADGQHFSCTDSHGHLLIFGFGCSRPYEKIPDQMFFHTDYRPLIRDSNNYVLDEQTQQAPHLMPPPFLVDVDGNPHPPHYQRLVPGREKCKEDQLVPQLGYMANSKTCLFQVLGQQTAENRESLLDDLIRQLQNEQDERQNGEEPAPDAEGIFNFTWSEGEASSPAAEIQRSVQVGGLWQMQHNALRSQVATERDLLAWSHRVMVNEVPHGISRVVEECRRAKGEMECSLYNAERRKKPVACTPTVCKAYFHSCFHKGKKYYICQSVPAPLIFPPPYAHFVERSASFAPAVPAPDQEKGAASRLPDPGSSSEYSDWTADAGINLQPPKRLTRRPVQPKGYSSSEEEEADGKEKEAKKRDSEKRKKPKETKQKAPASLAGLDAEEWLPPAWIMETVPHRSPFVPQMGDEKNTCNYLRFDHDSPAYVRAVRRAKAYSINPQKQPWNRLDLRDQESVKVVGIKYEVGPPTLCCLKLAFLDPVSGKMTNESFSLKYHDMPDVIDFLVLQQFYNEAKEHNWQPGMRFRSIIDDAWWFGSVEDQEPLQPEYPDSLFQCYAVKWDNGEQEKLSPWDMEPIPEEAALPEQVGDGVEVAEDELQALLYKPQEGEWGAHTRDEDCERVIHGIDQLLTLDVAKAFSSPVNLQDYPLYCTAVSYATDLSTVRKRLENRFYRRISALMWEVRYIEHNARTFNEPQSPIVASAKVVTDVLLHYISDQSCTDILDLHRKLSLISSSVCQGADPNSKKRGGVLDVNLWAGQCKELLRRMIVSPDSEPFRQAVDLFEYPDYRNIIDTPMDLATVSETLGAGNYESPMEFAKDVRLIFSNSKAYTPNKKSQIYTMTLSLSAFFEKNIISIISDHKSAIQNERRALQRLSYRNRMHNGGNSPPASTSPRCCASFTNRSVAEMNHCPVTAGTKRNMHPTAPVNNGSRQRLVPPEAPQSDDEEDDEEAGSGSNSSSSSSSSTSSSSSSSSSSSDSDNSSDSEMEKYVEGGDHDYSKAPCLSVHHSAKSKVAASVKRRQDDVDGMQTEAAAASAAAGSLRGSQCKSRRVSTRNQGRRTVLYRDESEDDGHGSKEDPLNLGMSRSGRVRRMTEKARVSHLMGWGH</sequence>
<dbReference type="InterPro" id="IPR036427">
    <property type="entry name" value="Bromodomain-like_sf"/>
</dbReference>
<dbReference type="PROSITE" id="PS00678">
    <property type="entry name" value="WD_REPEATS_1"/>
    <property type="match status" value="1"/>
</dbReference>
<dbReference type="GO" id="GO:0005634">
    <property type="term" value="C:nucleus"/>
    <property type="evidence" value="ECO:0007669"/>
    <property type="project" value="TreeGrafter"/>
</dbReference>
<dbReference type="eggNOG" id="KOG0644">
    <property type="taxonomic scope" value="Eukaryota"/>
</dbReference>
<feature type="domain" description="Bromo" evidence="8">
    <location>
        <begin position="1080"/>
        <end position="1150"/>
    </location>
</feature>
<keyword evidence="1" id="KW-0597">Phosphoprotein</keyword>
<feature type="region of interest" description="Disordered" evidence="7">
    <location>
        <begin position="745"/>
        <end position="830"/>
    </location>
</feature>
<dbReference type="Ensembl" id="ENSGACT00000026930.3">
    <property type="protein sequence ID" value="ENSGACP00000026878.3"/>
    <property type="gene ID" value="ENSGACG00000020339.3"/>
</dbReference>
<accession>G3QAG2</accession>
<feature type="region of interest" description="Disordered" evidence="7">
    <location>
        <begin position="1363"/>
        <end position="1451"/>
    </location>
</feature>
<dbReference type="Pfam" id="PF00439">
    <property type="entry name" value="Bromodomain"/>
    <property type="match status" value="2"/>
</dbReference>
<dbReference type="Bgee" id="ENSGACG00000020339">
    <property type="expression patterns" value="Expressed in embryo and 13 other cell types or tissues"/>
</dbReference>
<evidence type="ECO:0000256" key="5">
    <source>
        <dbReference type="PROSITE-ProRule" id="PRU00035"/>
    </source>
</evidence>
<feature type="repeat" description="WD" evidence="6">
    <location>
        <begin position="394"/>
        <end position="436"/>
    </location>
</feature>
<dbReference type="Pfam" id="PF25313">
    <property type="entry name" value="BRWD_AD"/>
    <property type="match status" value="1"/>
</dbReference>
<keyword evidence="3" id="KW-0677">Repeat</keyword>
<dbReference type="InterPro" id="IPR018359">
    <property type="entry name" value="Bromodomain_CS"/>
</dbReference>
<dbReference type="OMA" id="TVVTSWK"/>
<evidence type="ECO:0000256" key="2">
    <source>
        <dbReference type="ARBA" id="ARBA00022574"/>
    </source>
</evidence>
<feature type="region of interest" description="Disordered" evidence="7">
    <location>
        <begin position="1514"/>
        <end position="1543"/>
    </location>
</feature>
<dbReference type="GO" id="GO:0006357">
    <property type="term" value="P:regulation of transcription by RNA polymerase II"/>
    <property type="evidence" value="ECO:0007669"/>
    <property type="project" value="TreeGrafter"/>
</dbReference>